<name>A0A942SYN9_9BACI</name>
<comment type="caution">
    <text evidence="2">The sequence shown here is derived from an EMBL/GenBank/DDBJ whole genome shotgun (WGS) entry which is preliminary data.</text>
</comment>
<sequence>MLEHVGERDDDDDRVEYEEHGDESDGDADGFLEALEEHDAEQEQQRERDRHRDVGEPVRSEGVLGDVRGRVRRRERHRDHEVGHGEPEQHEHQQLAGPPGQELLQHHDGAGTLEAVLRDPAVDRQCAEQCHEHEHDRGDRRQQPGGEGGDRGLVPQRREVVDTGQAHDPPPRVGLLHLDLVRALVRGAALGPLQHPPAQAGAAVEGLLGGVALGGPLGVCRGHESRW</sequence>
<evidence type="ECO:0000256" key="1">
    <source>
        <dbReference type="SAM" id="MobiDB-lite"/>
    </source>
</evidence>
<feature type="compositionally biased region" description="Basic and acidic residues" evidence="1">
    <location>
        <begin position="78"/>
        <end position="93"/>
    </location>
</feature>
<dbReference type="AlphaFoldDB" id="A0A942SYN9"/>
<protein>
    <submittedName>
        <fullName evidence="2">Uncharacterized protein</fullName>
    </submittedName>
</protein>
<evidence type="ECO:0000313" key="2">
    <source>
        <dbReference type="EMBL" id="MBS4182704.1"/>
    </source>
</evidence>
<feature type="compositionally biased region" description="Acidic residues" evidence="1">
    <location>
        <begin position="8"/>
        <end position="34"/>
    </location>
</feature>
<accession>A0A942SYN9</accession>
<feature type="region of interest" description="Disordered" evidence="1">
    <location>
        <begin position="126"/>
        <end position="154"/>
    </location>
</feature>
<feature type="region of interest" description="Disordered" evidence="1">
    <location>
        <begin position="1"/>
        <end position="105"/>
    </location>
</feature>
<reference evidence="2" key="1">
    <citation type="submission" date="2021-05" db="EMBL/GenBank/DDBJ databases">
        <title>Novel Bacillus species.</title>
        <authorList>
            <person name="Liu G."/>
        </authorList>
    </citation>
    <scope>NUCLEOTIDE SEQUENCE</scope>
    <source>
        <strain evidence="2">FJAT-50051</strain>
    </source>
</reference>
<gene>
    <name evidence="2" type="ORF">KHB02_15000</name>
</gene>
<organism evidence="2">
    <name type="scientific">Neobacillus citreus</name>
    <dbReference type="NCBI Taxonomy" id="2833578"/>
    <lineage>
        <taxon>Bacteria</taxon>
        <taxon>Bacillati</taxon>
        <taxon>Bacillota</taxon>
        <taxon>Bacilli</taxon>
        <taxon>Bacillales</taxon>
        <taxon>Bacillaceae</taxon>
        <taxon>Neobacillus</taxon>
    </lineage>
</organism>
<dbReference type="EMBL" id="JAGYPE010000002">
    <property type="protein sequence ID" value="MBS4182704.1"/>
    <property type="molecule type" value="Genomic_DNA"/>
</dbReference>
<feature type="compositionally biased region" description="Basic and acidic residues" evidence="1">
    <location>
        <begin position="35"/>
        <end position="59"/>
    </location>
</feature>
<feature type="compositionally biased region" description="Basic and acidic residues" evidence="1">
    <location>
        <begin position="126"/>
        <end position="142"/>
    </location>
</feature>
<proteinExistence type="predicted"/>